<comment type="similarity">
    <text evidence="1">Belongs to the ABC transporter superfamily.</text>
</comment>
<protein>
    <submittedName>
        <fullName evidence="6">ABC transporter ATP-binding protein</fullName>
    </submittedName>
</protein>
<accession>A0A414SBX9</accession>
<feature type="domain" description="ABC transporter" evidence="5">
    <location>
        <begin position="5"/>
        <end position="231"/>
    </location>
</feature>
<dbReference type="PROSITE" id="PS50893">
    <property type="entry name" value="ABC_TRANSPORTER_2"/>
    <property type="match status" value="1"/>
</dbReference>
<dbReference type="InterPro" id="IPR027417">
    <property type="entry name" value="P-loop_NTPase"/>
</dbReference>
<gene>
    <name evidence="6" type="ORF">DW270_13220</name>
</gene>
<dbReference type="Gene3D" id="3.40.50.300">
    <property type="entry name" value="P-loop containing nucleotide triphosphate hydrolases"/>
    <property type="match status" value="1"/>
</dbReference>
<keyword evidence="4 6" id="KW-0067">ATP-binding</keyword>
<evidence type="ECO:0000256" key="3">
    <source>
        <dbReference type="ARBA" id="ARBA00022741"/>
    </source>
</evidence>
<organism evidence="6 7">
    <name type="scientific">Mediterraneibacter gnavus</name>
    <name type="common">Ruminococcus gnavus</name>
    <dbReference type="NCBI Taxonomy" id="33038"/>
    <lineage>
        <taxon>Bacteria</taxon>
        <taxon>Bacillati</taxon>
        <taxon>Bacillota</taxon>
        <taxon>Clostridia</taxon>
        <taxon>Lachnospirales</taxon>
        <taxon>Lachnospiraceae</taxon>
        <taxon>Mediterraneibacter</taxon>
    </lineage>
</organism>
<dbReference type="InterPro" id="IPR003439">
    <property type="entry name" value="ABC_transporter-like_ATP-bd"/>
</dbReference>
<dbReference type="PANTHER" id="PTHR43335">
    <property type="entry name" value="ABC TRANSPORTER, ATP-BINDING PROTEIN"/>
    <property type="match status" value="1"/>
</dbReference>
<dbReference type="InterPro" id="IPR017871">
    <property type="entry name" value="ABC_transporter-like_CS"/>
</dbReference>
<dbReference type="EMBL" id="QRIA01000021">
    <property type="protein sequence ID" value="RHG16569.1"/>
    <property type="molecule type" value="Genomic_DNA"/>
</dbReference>
<keyword evidence="2" id="KW-0813">Transport</keyword>
<dbReference type="InterPro" id="IPR003593">
    <property type="entry name" value="AAA+_ATPase"/>
</dbReference>
<dbReference type="PANTHER" id="PTHR43335:SF4">
    <property type="entry name" value="ABC TRANSPORTER, ATP-BINDING PROTEIN"/>
    <property type="match status" value="1"/>
</dbReference>
<dbReference type="Proteomes" id="UP000285697">
    <property type="component" value="Unassembled WGS sequence"/>
</dbReference>
<dbReference type="Pfam" id="PF00005">
    <property type="entry name" value="ABC_tran"/>
    <property type="match status" value="1"/>
</dbReference>
<evidence type="ECO:0000313" key="7">
    <source>
        <dbReference type="Proteomes" id="UP000285697"/>
    </source>
</evidence>
<dbReference type="AlphaFoldDB" id="A0A414SBX9"/>
<evidence type="ECO:0000256" key="1">
    <source>
        <dbReference type="ARBA" id="ARBA00005417"/>
    </source>
</evidence>
<evidence type="ECO:0000313" key="6">
    <source>
        <dbReference type="EMBL" id="RHG16569.1"/>
    </source>
</evidence>
<dbReference type="SUPFAM" id="SSF52540">
    <property type="entry name" value="P-loop containing nucleoside triphosphate hydrolases"/>
    <property type="match status" value="1"/>
</dbReference>
<dbReference type="SMART" id="SM00382">
    <property type="entry name" value="AAA"/>
    <property type="match status" value="1"/>
</dbReference>
<dbReference type="RefSeq" id="WP_118263204.1">
    <property type="nucleotide sequence ID" value="NZ_JADMTD010000030.1"/>
</dbReference>
<keyword evidence="3" id="KW-0547">Nucleotide-binding</keyword>
<evidence type="ECO:0000259" key="5">
    <source>
        <dbReference type="PROSITE" id="PS50893"/>
    </source>
</evidence>
<dbReference type="CDD" id="cd03230">
    <property type="entry name" value="ABC_DR_subfamily_A"/>
    <property type="match status" value="1"/>
</dbReference>
<name>A0A414SBX9_MEDGN</name>
<proteinExistence type="inferred from homology"/>
<dbReference type="GO" id="GO:0005524">
    <property type="term" value="F:ATP binding"/>
    <property type="evidence" value="ECO:0007669"/>
    <property type="project" value="UniProtKB-KW"/>
</dbReference>
<sequence length="293" mass="33317">MNEALLIHNLTKRYKNKIALNDFSMEIMPGEIVALIGENGAGKTTLLNSICGFIRPTSGSISFKGISSEEEKALDKIGVLIEPNFLDYLTAEENLQYLSVLSEDKKNNALIERLLQKTELSDSKKKKVKTFSFGMKQRLGLCQSLLTDVELLIFDEPFVGLDPVGKELFKKVILDKAHQEKIPVLFSSHDLDDVEEICDRVVMVQKGKKVLDQKLVREKTFILKIDGNISTEEKEKLELKDPTIHCEKNCIFFKNEKKIVDIQKILLQEGHYIVGMSIQNNNLKKLFLTEETI</sequence>
<comment type="caution">
    <text evidence="6">The sequence shown here is derived from an EMBL/GenBank/DDBJ whole genome shotgun (WGS) entry which is preliminary data.</text>
</comment>
<reference evidence="6 7" key="1">
    <citation type="submission" date="2018-08" db="EMBL/GenBank/DDBJ databases">
        <title>A genome reference for cultivated species of the human gut microbiota.</title>
        <authorList>
            <person name="Zou Y."/>
            <person name="Xue W."/>
            <person name="Luo G."/>
        </authorList>
    </citation>
    <scope>NUCLEOTIDE SEQUENCE [LARGE SCALE GENOMIC DNA]</scope>
    <source>
        <strain evidence="6 7">AM22-7AC</strain>
    </source>
</reference>
<dbReference type="GO" id="GO:0016887">
    <property type="term" value="F:ATP hydrolysis activity"/>
    <property type="evidence" value="ECO:0007669"/>
    <property type="project" value="InterPro"/>
</dbReference>
<dbReference type="PROSITE" id="PS00211">
    <property type="entry name" value="ABC_TRANSPORTER_1"/>
    <property type="match status" value="1"/>
</dbReference>
<evidence type="ECO:0000256" key="2">
    <source>
        <dbReference type="ARBA" id="ARBA00022448"/>
    </source>
</evidence>
<evidence type="ECO:0000256" key="4">
    <source>
        <dbReference type="ARBA" id="ARBA00022840"/>
    </source>
</evidence>